<feature type="transmembrane region" description="Helical" evidence="2">
    <location>
        <begin position="233"/>
        <end position="252"/>
    </location>
</feature>
<name>A0A8H4P8U2_9HYPO</name>
<feature type="transmembrane region" description="Helical" evidence="2">
    <location>
        <begin position="484"/>
        <end position="502"/>
    </location>
</feature>
<reference evidence="3 4" key="1">
    <citation type="submission" date="2020-01" db="EMBL/GenBank/DDBJ databases">
        <title>Identification and distribution of gene clusters putatively required for synthesis of sphingolipid metabolism inhibitors in phylogenetically diverse species of the filamentous fungus Fusarium.</title>
        <authorList>
            <person name="Kim H.-S."/>
            <person name="Busman M."/>
            <person name="Brown D.W."/>
            <person name="Divon H."/>
            <person name="Uhlig S."/>
            <person name="Proctor R.H."/>
        </authorList>
    </citation>
    <scope>NUCLEOTIDE SEQUENCE [LARGE SCALE GENOMIC DNA]</scope>
    <source>
        <strain evidence="3 4">NRRL 20459</strain>
    </source>
</reference>
<evidence type="ECO:0000313" key="3">
    <source>
        <dbReference type="EMBL" id="KAF4460456.1"/>
    </source>
</evidence>
<gene>
    <name evidence="3" type="ORF">FALBO_12762</name>
</gene>
<dbReference type="Proteomes" id="UP000554235">
    <property type="component" value="Unassembled WGS sequence"/>
</dbReference>
<feature type="region of interest" description="Disordered" evidence="1">
    <location>
        <begin position="1"/>
        <end position="51"/>
    </location>
</feature>
<dbReference type="AlphaFoldDB" id="A0A8H4P8U2"/>
<keyword evidence="2" id="KW-0472">Membrane</keyword>
<keyword evidence="4" id="KW-1185">Reference proteome</keyword>
<evidence type="ECO:0000256" key="2">
    <source>
        <dbReference type="SAM" id="Phobius"/>
    </source>
</evidence>
<feature type="transmembrane region" description="Helical" evidence="2">
    <location>
        <begin position="168"/>
        <end position="191"/>
    </location>
</feature>
<dbReference type="PANTHER" id="PTHR40407:SF1">
    <property type="entry name" value="HEPARAN-ALPHA-GLUCOSAMINIDE N-ACETYLTRANSFERASE CATALYTIC DOMAIN-CONTAINING PROTEIN"/>
    <property type="match status" value="1"/>
</dbReference>
<feature type="transmembrane region" description="Helical" evidence="2">
    <location>
        <begin position="140"/>
        <end position="162"/>
    </location>
</feature>
<protein>
    <recommendedName>
        <fullName evidence="5">Heparan-alpha-glucosaminide N-acetyltransferase catalytic domain-containing protein</fullName>
    </recommendedName>
</protein>
<evidence type="ECO:0000313" key="4">
    <source>
        <dbReference type="Proteomes" id="UP000554235"/>
    </source>
</evidence>
<feature type="transmembrane region" description="Helical" evidence="2">
    <location>
        <begin position="340"/>
        <end position="359"/>
    </location>
</feature>
<feature type="transmembrane region" description="Helical" evidence="2">
    <location>
        <begin position="403"/>
        <end position="421"/>
    </location>
</feature>
<keyword evidence="2" id="KW-0812">Transmembrane</keyword>
<evidence type="ECO:0000256" key="1">
    <source>
        <dbReference type="SAM" id="MobiDB-lite"/>
    </source>
</evidence>
<comment type="caution">
    <text evidence="3">The sequence shown here is derived from an EMBL/GenBank/DDBJ whole genome shotgun (WGS) entry which is preliminary data.</text>
</comment>
<dbReference type="EMBL" id="JAADYS010001938">
    <property type="protein sequence ID" value="KAF4460456.1"/>
    <property type="molecule type" value="Genomic_DNA"/>
</dbReference>
<feature type="compositionally biased region" description="Low complexity" evidence="1">
    <location>
        <begin position="40"/>
        <end position="50"/>
    </location>
</feature>
<proteinExistence type="predicted"/>
<keyword evidence="2" id="KW-1133">Transmembrane helix</keyword>
<evidence type="ECO:0008006" key="5">
    <source>
        <dbReference type="Google" id="ProtNLM"/>
    </source>
</evidence>
<accession>A0A8H4P8U2</accession>
<organism evidence="3 4">
    <name type="scientific">Fusarium albosuccineum</name>
    <dbReference type="NCBI Taxonomy" id="1237068"/>
    <lineage>
        <taxon>Eukaryota</taxon>
        <taxon>Fungi</taxon>
        <taxon>Dikarya</taxon>
        <taxon>Ascomycota</taxon>
        <taxon>Pezizomycotina</taxon>
        <taxon>Sordariomycetes</taxon>
        <taxon>Hypocreomycetidae</taxon>
        <taxon>Hypocreales</taxon>
        <taxon>Nectriaceae</taxon>
        <taxon>Fusarium</taxon>
        <taxon>Fusarium decemcellulare species complex</taxon>
    </lineage>
</organism>
<feature type="transmembrane region" description="Helical" evidence="2">
    <location>
        <begin position="308"/>
        <end position="328"/>
    </location>
</feature>
<dbReference type="PANTHER" id="PTHR40407">
    <property type="entry name" value="MEMBRANE PROTEIN-LIKE PROTEIN"/>
    <property type="match status" value="1"/>
</dbReference>
<feature type="transmembrane region" description="Helical" evidence="2">
    <location>
        <begin position="107"/>
        <end position="128"/>
    </location>
</feature>
<dbReference type="OrthoDB" id="2505607at2759"/>
<sequence>MTQSTTATGLEPDVPIPTDERRADVSYGSFPATDRPDDAPTPSKPTKPSTRALAPDLLRGFLMLTMALDHTALALNTWQHGTGRETEMDGIVIKQWNRPAAYIVRTLTHLCASGFTMLLGVGVVYLGRSRTRLGWSSLRIARYFAVRTAVLTFIGVLLGLAVSAGQVWFMNFVLFSLAIDYFLAGLLWLVVDKTEPLLARAVTRMVPDKVDDDEDAPLLSRERRDSAAFGAKVSWHVHNAILAILGLVTIWWNIWLSPTHGYCQVQEHGSDTYLQPLSVSASENAEGPAVSHNALLGIWFWTTITERVVSVFPPMAWLSFAILGLLYGRIDVARTWTPRVASLCNFAAGLGFLVIFVLTRVLHFGNLSEGCLQTPEHDKYPDRNPYLASVQSFFYIIKYPPDVAFWAFTLAGNFFLLAFFGGIPTHMAKRMTLLLDFGRAALFFYLAHLFFVFILGAVMVGLFGHDTGHPEQMNPDSTRGIDNVFAYLSIWAFAMLLLWPLTKWYGRFKLGKPADSIWRFF</sequence>
<feature type="transmembrane region" description="Helical" evidence="2">
    <location>
        <begin position="442"/>
        <end position="464"/>
    </location>
</feature>